<proteinExistence type="predicted"/>
<gene>
    <name evidence="4" type="ORF">J2S37_000684</name>
</gene>
<dbReference type="InterPro" id="IPR027417">
    <property type="entry name" value="P-loop_NTPase"/>
</dbReference>
<organism evidence="4 5">
    <name type="scientific">Corynebacterium felinum</name>
    <dbReference type="NCBI Taxonomy" id="131318"/>
    <lineage>
        <taxon>Bacteria</taxon>
        <taxon>Bacillati</taxon>
        <taxon>Actinomycetota</taxon>
        <taxon>Actinomycetes</taxon>
        <taxon>Mycobacteriales</taxon>
        <taxon>Corynebacteriaceae</taxon>
        <taxon>Corynebacterium</taxon>
    </lineage>
</organism>
<name>A0ABU2B771_9CORY</name>
<evidence type="ECO:0000256" key="1">
    <source>
        <dbReference type="ARBA" id="ARBA00022741"/>
    </source>
</evidence>
<dbReference type="InterPro" id="IPR003439">
    <property type="entry name" value="ABC_transporter-like_ATP-bd"/>
</dbReference>
<dbReference type="Pfam" id="PF00005">
    <property type="entry name" value="ABC_tran"/>
    <property type="match status" value="1"/>
</dbReference>
<dbReference type="InterPro" id="IPR003593">
    <property type="entry name" value="AAA+_ATPase"/>
</dbReference>
<dbReference type="EMBL" id="JAVDYF010000001">
    <property type="protein sequence ID" value="MDR7354146.1"/>
    <property type="molecule type" value="Genomic_DNA"/>
</dbReference>
<keyword evidence="5" id="KW-1185">Reference proteome</keyword>
<feature type="domain" description="ABC transporter" evidence="3">
    <location>
        <begin position="8"/>
        <end position="233"/>
    </location>
</feature>
<dbReference type="RefSeq" id="WP_277104287.1">
    <property type="nucleotide sequence ID" value="NZ_BAAAJS010000030.1"/>
</dbReference>
<reference evidence="4 5" key="1">
    <citation type="submission" date="2023-07" db="EMBL/GenBank/DDBJ databases">
        <title>Sequencing the genomes of 1000 actinobacteria strains.</title>
        <authorList>
            <person name="Klenk H.-P."/>
        </authorList>
    </citation>
    <scope>NUCLEOTIDE SEQUENCE [LARGE SCALE GENOMIC DNA]</scope>
    <source>
        <strain evidence="4 5">DSM 44508</strain>
    </source>
</reference>
<dbReference type="PANTHER" id="PTHR43158:SF5">
    <property type="entry name" value="ABC TRANSPORTER, ATP-BINDING PROTEIN"/>
    <property type="match status" value="1"/>
</dbReference>
<dbReference type="SMART" id="SM00382">
    <property type="entry name" value="AAA"/>
    <property type="match status" value="1"/>
</dbReference>
<keyword evidence="1" id="KW-0547">Nucleotide-binding</keyword>
<evidence type="ECO:0000256" key="2">
    <source>
        <dbReference type="ARBA" id="ARBA00022840"/>
    </source>
</evidence>
<dbReference type="SUPFAM" id="SSF52540">
    <property type="entry name" value="P-loop containing nucleoside triphosphate hydrolases"/>
    <property type="match status" value="1"/>
</dbReference>
<dbReference type="Proteomes" id="UP001183619">
    <property type="component" value="Unassembled WGS sequence"/>
</dbReference>
<keyword evidence="2 4" id="KW-0067">ATP-binding</keyword>
<accession>A0ABU2B771</accession>
<dbReference type="GO" id="GO:0005524">
    <property type="term" value="F:ATP binding"/>
    <property type="evidence" value="ECO:0007669"/>
    <property type="project" value="UniProtKB-KW"/>
</dbReference>
<evidence type="ECO:0000259" key="3">
    <source>
        <dbReference type="PROSITE" id="PS50893"/>
    </source>
</evidence>
<sequence>MTNTNPCIAARAASVGYGRTVVVKDLNLSLDYGLVHGLIGANGTGKTTVLRALAGQIATQGELTVFGENPFDNLRVLDRTVLMGIDVPLPTGWRVGKIFALAKARWSTWDEDYKDELVHLFEIPTDKRYSQLSRGQKSCVGIVVALASCCELVLLDEPYLGLDVDKRKKFYTVLGEHAERTRCTVVISTHHVNEAQPLLDTVTLLGSAPLSGMVGDIAEAFLEVKGTAAQVHSLCQDVGIDADVDTQSGLAKVVLDLRGDQQRIDAVYTHAATLGLRVNPASLEQAVLTVSADEGQKHP</sequence>
<evidence type="ECO:0000313" key="5">
    <source>
        <dbReference type="Proteomes" id="UP001183619"/>
    </source>
</evidence>
<dbReference type="PROSITE" id="PS50893">
    <property type="entry name" value="ABC_TRANSPORTER_2"/>
    <property type="match status" value="1"/>
</dbReference>
<dbReference type="Gene3D" id="3.40.50.300">
    <property type="entry name" value="P-loop containing nucleotide triphosphate hydrolases"/>
    <property type="match status" value="1"/>
</dbReference>
<comment type="caution">
    <text evidence="4">The sequence shown here is derived from an EMBL/GenBank/DDBJ whole genome shotgun (WGS) entry which is preliminary data.</text>
</comment>
<protein>
    <submittedName>
        <fullName evidence="4">ABC-2 type transport system ATP-binding protein</fullName>
    </submittedName>
</protein>
<dbReference type="PANTHER" id="PTHR43158">
    <property type="entry name" value="SKFA PEPTIDE EXPORT ATP-BINDING PROTEIN SKFE"/>
    <property type="match status" value="1"/>
</dbReference>
<evidence type="ECO:0000313" key="4">
    <source>
        <dbReference type="EMBL" id="MDR7354146.1"/>
    </source>
</evidence>